<protein>
    <recommendedName>
        <fullName evidence="1">ParB-like N-terminal domain-containing protein</fullName>
    </recommendedName>
</protein>
<dbReference type="CDD" id="cd16387">
    <property type="entry name" value="ParB_N_Srx"/>
    <property type="match status" value="1"/>
</dbReference>
<feature type="domain" description="ParB-like N-terminal" evidence="1">
    <location>
        <begin position="19"/>
        <end position="113"/>
    </location>
</feature>
<dbReference type="RefSeq" id="WP_184487159.1">
    <property type="nucleotide sequence ID" value="NZ_JAAEDJ010000041.1"/>
</dbReference>
<name>A0A840XSW9_9PROT</name>
<dbReference type="Pfam" id="PF07506">
    <property type="entry name" value="RepB"/>
    <property type="match status" value="1"/>
</dbReference>
<proteinExistence type="predicted"/>
<dbReference type="SMART" id="SM00470">
    <property type="entry name" value="ParB"/>
    <property type="match status" value="1"/>
</dbReference>
<dbReference type="EMBL" id="JACIJE010000017">
    <property type="protein sequence ID" value="MBB5691768.1"/>
    <property type="molecule type" value="Genomic_DNA"/>
</dbReference>
<dbReference type="InterPro" id="IPR003115">
    <property type="entry name" value="ParB_N"/>
</dbReference>
<gene>
    <name evidence="2" type="ORF">FHS88_003929</name>
</gene>
<reference evidence="2 3" key="1">
    <citation type="submission" date="2020-08" db="EMBL/GenBank/DDBJ databases">
        <title>Genomic Encyclopedia of Type Strains, Phase IV (KMG-IV): sequencing the most valuable type-strain genomes for metagenomic binning, comparative biology and taxonomic classification.</title>
        <authorList>
            <person name="Goeker M."/>
        </authorList>
    </citation>
    <scope>NUCLEOTIDE SEQUENCE [LARGE SCALE GENOMIC DNA]</scope>
    <source>
        <strain evidence="2 3">DSM 25895</strain>
    </source>
</reference>
<dbReference type="InterPro" id="IPR011111">
    <property type="entry name" value="Plasmid_RepB"/>
</dbReference>
<keyword evidence="3" id="KW-1185">Reference proteome</keyword>
<accession>A0A840XSW9</accession>
<dbReference type="InterPro" id="IPR036086">
    <property type="entry name" value="ParB/Sulfiredoxin_sf"/>
</dbReference>
<comment type="caution">
    <text evidence="2">The sequence shown here is derived from an EMBL/GenBank/DDBJ whole genome shotgun (WGS) entry which is preliminary data.</text>
</comment>
<sequence>MVAEHKPPRIKSAFEATSIQVPLERIRPLRPVSGKTRRSTKYAQIAASVAEVGLIEPPIVVRHPSEPDAYLLLDGHLRVEILRDRGVVDVLCLVATDDEAFTYNKRISRLAAVQEHRMILQAVDRNVPEERLARALNIDISTLRQKKRALQGICPEAVEILKDKPISLSVFSILRRMKPLRQMEAAEMMVGMNRYSKGYVQALLVATPEDQLVQDGKPKAPKALTREQVVLMERETARLDREIKVAEQSYGPDHLRMVLARTYLTKLVANTRVERWLQQHQPEMLAEFRKLVDGQTAVA</sequence>
<evidence type="ECO:0000313" key="3">
    <source>
        <dbReference type="Proteomes" id="UP000562254"/>
    </source>
</evidence>
<evidence type="ECO:0000313" key="2">
    <source>
        <dbReference type="EMBL" id="MBB5691768.1"/>
    </source>
</evidence>
<organism evidence="2 3">
    <name type="scientific">Neoroseomonas alkaliterrae</name>
    <dbReference type="NCBI Taxonomy" id="1452450"/>
    <lineage>
        <taxon>Bacteria</taxon>
        <taxon>Pseudomonadati</taxon>
        <taxon>Pseudomonadota</taxon>
        <taxon>Alphaproteobacteria</taxon>
        <taxon>Acetobacterales</taxon>
        <taxon>Acetobacteraceae</taxon>
        <taxon>Neoroseomonas</taxon>
    </lineage>
</organism>
<dbReference type="Proteomes" id="UP000562254">
    <property type="component" value="Unassembled WGS sequence"/>
</dbReference>
<dbReference type="AlphaFoldDB" id="A0A840XSW9"/>
<evidence type="ECO:0000259" key="1">
    <source>
        <dbReference type="SMART" id="SM00470"/>
    </source>
</evidence>
<dbReference type="SUPFAM" id="SSF110849">
    <property type="entry name" value="ParB/Sulfiredoxin"/>
    <property type="match status" value="1"/>
</dbReference>
<dbReference type="SUPFAM" id="SSF109709">
    <property type="entry name" value="KorB DNA-binding domain-like"/>
    <property type="match status" value="1"/>
</dbReference>
<dbReference type="Gene3D" id="3.90.1530.10">
    <property type="entry name" value="Conserved hypothetical protein from pyrococcus furiosus pfu- 392566-001, ParB domain"/>
    <property type="match status" value="1"/>
</dbReference>